<organism evidence="2 3">
    <name type="scientific">Pleurodeles waltl</name>
    <name type="common">Iberian ribbed newt</name>
    <dbReference type="NCBI Taxonomy" id="8319"/>
    <lineage>
        <taxon>Eukaryota</taxon>
        <taxon>Metazoa</taxon>
        <taxon>Chordata</taxon>
        <taxon>Craniata</taxon>
        <taxon>Vertebrata</taxon>
        <taxon>Euteleostomi</taxon>
        <taxon>Amphibia</taxon>
        <taxon>Batrachia</taxon>
        <taxon>Caudata</taxon>
        <taxon>Salamandroidea</taxon>
        <taxon>Salamandridae</taxon>
        <taxon>Pleurodelinae</taxon>
        <taxon>Pleurodeles</taxon>
    </lineage>
</organism>
<evidence type="ECO:0000256" key="1">
    <source>
        <dbReference type="SAM" id="MobiDB-lite"/>
    </source>
</evidence>
<gene>
    <name evidence="2" type="ORF">NDU88_003835</name>
</gene>
<protein>
    <submittedName>
        <fullName evidence="2">Uncharacterized protein</fullName>
    </submittedName>
</protein>
<keyword evidence="3" id="KW-1185">Reference proteome</keyword>
<evidence type="ECO:0000313" key="2">
    <source>
        <dbReference type="EMBL" id="KAJ1098728.1"/>
    </source>
</evidence>
<sequence>MAAEYLERVGCTLRVAPRALRGVCATEASRSASRGLQTEKRNRRTVAQRAKKKQTRETRSEEEELTQKMCDPKRWKVIAPARKT</sequence>
<feature type="region of interest" description="Disordered" evidence="1">
    <location>
        <begin position="25"/>
        <end position="66"/>
    </location>
</feature>
<feature type="compositionally biased region" description="Basic residues" evidence="1">
    <location>
        <begin position="41"/>
        <end position="54"/>
    </location>
</feature>
<proteinExistence type="predicted"/>
<dbReference type="EMBL" id="JANPWB010000014">
    <property type="protein sequence ID" value="KAJ1098728.1"/>
    <property type="molecule type" value="Genomic_DNA"/>
</dbReference>
<name>A0AAV7MC85_PLEWA</name>
<reference evidence="2" key="1">
    <citation type="journal article" date="2022" name="bioRxiv">
        <title>Sequencing and chromosome-scale assembly of the giantPleurodeles waltlgenome.</title>
        <authorList>
            <person name="Brown T."/>
            <person name="Elewa A."/>
            <person name="Iarovenko S."/>
            <person name="Subramanian E."/>
            <person name="Araus A.J."/>
            <person name="Petzold A."/>
            <person name="Susuki M."/>
            <person name="Suzuki K.-i.T."/>
            <person name="Hayashi T."/>
            <person name="Toyoda A."/>
            <person name="Oliveira C."/>
            <person name="Osipova E."/>
            <person name="Leigh N.D."/>
            <person name="Simon A."/>
            <person name="Yun M.H."/>
        </authorList>
    </citation>
    <scope>NUCLEOTIDE SEQUENCE</scope>
    <source>
        <strain evidence="2">20211129_DDA</strain>
        <tissue evidence="2">Liver</tissue>
    </source>
</reference>
<dbReference type="AlphaFoldDB" id="A0AAV7MC85"/>
<comment type="caution">
    <text evidence="2">The sequence shown here is derived from an EMBL/GenBank/DDBJ whole genome shotgun (WGS) entry which is preliminary data.</text>
</comment>
<accession>A0AAV7MC85</accession>
<dbReference type="Proteomes" id="UP001066276">
    <property type="component" value="Chromosome 10"/>
</dbReference>
<evidence type="ECO:0000313" key="3">
    <source>
        <dbReference type="Proteomes" id="UP001066276"/>
    </source>
</evidence>